<dbReference type="PANTHER" id="PTHR10363:SF2">
    <property type="entry name" value="BLEOMYCIN HYDROLASE"/>
    <property type="match status" value="1"/>
</dbReference>
<name>A0A6P8WVE5_DROAB</name>
<dbReference type="GO" id="GO:0005737">
    <property type="term" value="C:cytoplasm"/>
    <property type="evidence" value="ECO:0007669"/>
    <property type="project" value="UniProtKB-SubCell"/>
</dbReference>
<evidence type="ECO:0000256" key="4">
    <source>
        <dbReference type="PIRNR" id="PIRNR005700"/>
    </source>
</evidence>
<reference evidence="6" key="1">
    <citation type="submission" date="2025-08" db="UniProtKB">
        <authorList>
            <consortium name="RefSeq"/>
        </authorList>
    </citation>
    <scope>IDENTIFICATION</scope>
    <source>
        <strain evidence="6">15112-1751.03</strain>
        <tissue evidence="6">Whole Adult</tissue>
    </source>
</reference>
<dbReference type="GO" id="GO:0006508">
    <property type="term" value="P:proteolysis"/>
    <property type="evidence" value="ECO:0007669"/>
    <property type="project" value="UniProtKB-KW"/>
</dbReference>
<evidence type="ECO:0000256" key="3">
    <source>
        <dbReference type="ARBA" id="ARBA00022807"/>
    </source>
</evidence>
<evidence type="ECO:0000256" key="1">
    <source>
        <dbReference type="ARBA" id="ARBA00022670"/>
    </source>
</evidence>
<gene>
    <name evidence="6" type="primary">LOC117570277</name>
</gene>
<dbReference type="PIRSF" id="PIRSF005700">
    <property type="entry name" value="PepC"/>
    <property type="match status" value="1"/>
</dbReference>
<comment type="subcellular location">
    <subcellularLocation>
        <location evidence="4">Cytoplasm</location>
    </subcellularLocation>
</comment>
<dbReference type="RefSeq" id="XP_034107686.1">
    <property type="nucleotide sequence ID" value="XM_034251795.2"/>
</dbReference>
<keyword evidence="4" id="KW-0963">Cytoplasm</keyword>
<dbReference type="Gene3D" id="3.90.70.10">
    <property type="entry name" value="Cysteine proteinases"/>
    <property type="match status" value="1"/>
</dbReference>
<comment type="catalytic activity">
    <reaction evidence="4">
        <text>Inactivates bleomycin B2 (a cytotoxic glycometallopeptide) by hydrolysis of a carboxyamide bond of beta-aminoalanine, but also shows general aminopeptidase activity. The specificity varies somewhat with source, but amino acid arylamides of Met, Leu and Ala are preferred.</text>
        <dbReference type="EC" id="3.4.22.40"/>
    </reaction>
</comment>
<dbReference type="AlphaFoldDB" id="A0A6P8WVE5"/>
<organism evidence="5 6">
    <name type="scientific">Drosophila albomicans</name>
    <name type="common">Fruit fly</name>
    <dbReference type="NCBI Taxonomy" id="7291"/>
    <lineage>
        <taxon>Eukaryota</taxon>
        <taxon>Metazoa</taxon>
        <taxon>Ecdysozoa</taxon>
        <taxon>Arthropoda</taxon>
        <taxon>Hexapoda</taxon>
        <taxon>Insecta</taxon>
        <taxon>Pterygota</taxon>
        <taxon>Neoptera</taxon>
        <taxon>Endopterygota</taxon>
        <taxon>Diptera</taxon>
        <taxon>Brachycera</taxon>
        <taxon>Muscomorpha</taxon>
        <taxon>Ephydroidea</taxon>
        <taxon>Drosophilidae</taxon>
        <taxon>Drosophila</taxon>
    </lineage>
</organism>
<dbReference type="GO" id="GO:0004197">
    <property type="term" value="F:cysteine-type endopeptidase activity"/>
    <property type="evidence" value="ECO:0007669"/>
    <property type="project" value="UniProtKB-EC"/>
</dbReference>
<keyword evidence="2 4" id="KW-0378">Hydrolase</keyword>
<protein>
    <recommendedName>
        <fullName evidence="4">Bleomycin hydrolase</fullName>
        <ecNumber evidence="4">3.4.22.40</ecNumber>
    </recommendedName>
</protein>
<keyword evidence="3 4" id="KW-0788">Thiol protease</keyword>
<keyword evidence="5" id="KW-1185">Reference proteome</keyword>
<dbReference type="Pfam" id="PF03051">
    <property type="entry name" value="Peptidase_C1_2"/>
    <property type="match status" value="2"/>
</dbReference>
<accession>A0A6P8WVE5</accession>
<proteinExistence type="inferred from homology"/>
<evidence type="ECO:0000313" key="5">
    <source>
        <dbReference type="Proteomes" id="UP000515160"/>
    </source>
</evidence>
<dbReference type="SUPFAM" id="SSF54001">
    <property type="entry name" value="Cysteine proteinases"/>
    <property type="match status" value="1"/>
</dbReference>
<comment type="similarity">
    <text evidence="4">Belongs to the peptidase C1 family.</text>
</comment>
<dbReference type="PANTHER" id="PTHR10363">
    <property type="entry name" value="BLEOMYCIN HYDROLASE"/>
    <property type="match status" value="1"/>
</dbReference>
<sequence length="492" mass="56226">MAKLSLHTEIECEPISENNHKFALSRVQLDRWRSQFYATPLNRLAQNICTTSDPIRACLRQDLTSLAMPGKIQHKLEKVIKPTADGPNWLCAGLDLLRLAMKKDCELSVPYLFYWHKLERCNYVLNSVVELLERCEPLDGRTFQYLMKHLVPDGGNWQMFVNLVQKYGIMPHKCYFVSWSASRSLHLNKMLRSKLHEFSSRLHAQFTFDGDGSNLPSMVKTMAEELYKIISICLGTPPLEFSWTFKNEKKGKTYTPMSFYQSFVVPFLTLNAQICLGHDPRLSSGYQRNYRIAYACNMVDGLQQSYNNQPVEKLLQIMVASLAAGSAVWLVCDLQAIFNTKSEVLSLVTHNFEQVFSMSVGTELNKAQRLEYKETRRNTVLLLTEVIVDEMQKPLQFRTITTAAETATKKSESNTTLQGDDDEDDTETEIETAAKRKSSKAKATVINVDWLREYAFEIVIDTLFVPLDLLHAAQTQPYVELPIWDPMGALLS</sequence>
<dbReference type="EC" id="3.4.22.40" evidence="4"/>
<dbReference type="Proteomes" id="UP000515160">
    <property type="component" value="Chromosome 3"/>
</dbReference>
<dbReference type="InterPro" id="IPR038765">
    <property type="entry name" value="Papain-like_cys_pep_sf"/>
</dbReference>
<dbReference type="GO" id="GO:0070005">
    <property type="term" value="F:cysteine-type aminopeptidase activity"/>
    <property type="evidence" value="ECO:0007669"/>
    <property type="project" value="InterPro"/>
</dbReference>
<dbReference type="InterPro" id="IPR004134">
    <property type="entry name" value="Peptidase_C1B"/>
</dbReference>
<evidence type="ECO:0000256" key="2">
    <source>
        <dbReference type="ARBA" id="ARBA00022801"/>
    </source>
</evidence>
<keyword evidence="1 4" id="KW-0645">Protease</keyword>
<dbReference type="GeneID" id="117570277"/>
<dbReference type="OrthoDB" id="2666448at2759"/>
<evidence type="ECO:0000313" key="6">
    <source>
        <dbReference type="RefSeq" id="XP_034107686.1"/>
    </source>
</evidence>